<keyword evidence="5" id="KW-0408">Iron</keyword>
<gene>
    <name evidence="9" type="ORF">H8699_03205</name>
</gene>
<dbReference type="InterPro" id="IPR015424">
    <property type="entry name" value="PyrdxlP-dep_Trfase"/>
</dbReference>
<protein>
    <submittedName>
        <fullName evidence="9">Cysteine desulfurase</fullName>
    </submittedName>
</protein>
<feature type="domain" description="Aminotransferase class V" evidence="8">
    <location>
        <begin position="2"/>
        <end position="365"/>
    </location>
</feature>
<dbReference type="InterPro" id="IPR015421">
    <property type="entry name" value="PyrdxlP-dep_Trfase_major"/>
</dbReference>
<keyword evidence="3" id="KW-0479">Metal-binding</keyword>
<reference evidence="9" key="1">
    <citation type="submission" date="2020-08" db="EMBL/GenBank/DDBJ databases">
        <title>Genome public.</title>
        <authorList>
            <person name="Liu C."/>
            <person name="Sun Q."/>
        </authorList>
    </citation>
    <scope>NUCLEOTIDE SEQUENCE</scope>
    <source>
        <strain evidence="9">NSJ-44</strain>
    </source>
</reference>
<sequence>MVYLDNSATTQPFPEVVEAVRAAMLERWMNPSALYAPAVKVRRQFEEARRAAAGAMGASGGRVVLTGGGTDGDNLALIGAANRYNQPGSLLVSALEHPAVGESAAFLKLRGWEIVPLPATPEGLVTPQAVGQAADSAPADRPVIVTCMQVNNETGARMDIEGIARAVKAARPDALVHCDGVQGFLRTPLKLKNVDLYTVSAHKVHGPRGAGALFVRDGVTLRGVQAGGGQEYGLRSGTEDVAAALGFKTALVRWQEEGAAWREELRKMKLYLLGQLLAIGDVRVNGPDPAGDFSAPHILNLSFEGVRAQVLLHALEQRQVYVSTGSACASHGSRLSGTLKAMGVTGKRAEGAIRLSLSPLNTLGQMDEAADAIKEMVLSLRQYRRR</sequence>
<accession>A0A926CYS1</accession>
<organism evidence="9 10">
    <name type="scientific">Luoshenia tenuis</name>
    <dbReference type="NCBI Taxonomy" id="2763654"/>
    <lineage>
        <taxon>Bacteria</taxon>
        <taxon>Bacillati</taxon>
        <taxon>Bacillota</taxon>
        <taxon>Clostridia</taxon>
        <taxon>Christensenellales</taxon>
        <taxon>Christensenellaceae</taxon>
        <taxon>Luoshenia</taxon>
    </lineage>
</organism>
<keyword evidence="4" id="KW-0663">Pyridoxal phosphate</keyword>
<dbReference type="GO" id="GO:0051536">
    <property type="term" value="F:iron-sulfur cluster binding"/>
    <property type="evidence" value="ECO:0007669"/>
    <property type="project" value="UniProtKB-KW"/>
</dbReference>
<keyword evidence="6" id="KW-0411">Iron-sulfur</keyword>
<evidence type="ECO:0000256" key="5">
    <source>
        <dbReference type="ARBA" id="ARBA00023004"/>
    </source>
</evidence>
<dbReference type="EMBL" id="JACRSO010000001">
    <property type="protein sequence ID" value="MBC8528442.1"/>
    <property type="molecule type" value="Genomic_DNA"/>
</dbReference>
<evidence type="ECO:0000256" key="3">
    <source>
        <dbReference type="ARBA" id="ARBA00022723"/>
    </source>
</evidence>
<proteinExistence type="inferred from homology"/>
<evidence type="ECO:0000259" key="8">
    <source>
        <dbReference type="Pfam" id="PF00266"/>
    </source>
</evidence>
<dbReference type="GO" id="GO:0003824">
    <property type="term" value="F:catalytic activity"/>
    <property type="evidence" value="ECO:0007669"/>
    <property type="project" value="UniProtKB-ARBA"/>
</dbReference>
<name>A0A926CYS1_9FIRM</name>
<evidence type="ECO:0000256" key="4">
    <source>
        <dbReference type="ARBA" id="ARBA00022898"/>
    </source>
</evidence>
<dbReference type="AlphaFoldDB" id="A0A926CYS1"/>
<dbReference type="Gene3D" id="3.90.1150.10">
    <property type="entry name" value="Aspartate Aminotransferase, domain 1"/>
    <property type="match status" value="1"/>
</dbReference>
<dbReference type="Pfam" id="PF00266">
    <property type="entry name" value="Aminotran_5"/>
    <property type="match status" value="1"/>
</dbReference>
<dbReference type="Proteomes" id="UP000654279">
    <property type="component" value="Unassembled WGS sequence"/>
</dbReference>
<evidence type="ECO:0000313" key="10">
    <source>
        <dbReference type="Proteomes" id="UP000654279"/>
    </source>
</evidence>
<dbReference type="GO" id="GO:0046872">
    <property type="term" value="F:metal ion binding"/>
    <property type="evidence" value="ECO:0007669"/>
    <property type="project" value="UniProtKB-KW"/>
</dbReference>
<evidence type="ECO:0000256" key="6">
    <source>
        <dbReference type="ARBA" id="ARBA00023014"/>
    </source>
</evidence>
<dbReference type="InterPro" id="IPR000192">
    <property type="entry name" value="Aminotrans_V_dom"/>
</dbReference>
<evidence type="ECO:0000256" key="2">
    <source>
        <dbReference type="ARBA" id="ARBA00006490"/>
    </source>
</evidence>
<dbReference type="RefSeq" id="WP_249284449.1">
    <property type="nucleotide sequence ID" value="NZ_JACRSO010000001.1"/>
</dbReference>
<dbReference type="PIRSF" id="PIRSF005572">
    <property type="entry name" value="NifS"/>
    <property type="match status" value="1"/>
</dbReference>
<dbReference type="InterPro" id="IPR016454">
    <property type="entry name" value="Cysteine_dSase"/>
</dbReference>
<keyword evidence="10" id="KW-1185">Reference proteome</keyword>
<dbReference type="Gene3D" id="3.40.640.10">
    <property type="entry name" value="Type I PLP-dependent aspartate aminotransferase-like (Major domain)"/>
    <property type="match status" value="1"/>
</dbReference>
<comment type="similarity">
    <text evidence="2">Belongs to the class-V pyridoxal-phosphate-dependent aminotransferase family. NifS/IscS subfamily.</text>
</comment>
<evidence type="ECO:0000313" key="9">
    <source>
        <dbReference type="EMBL" id="MBC8528442.1"/>
    </source>
</evidence>
<evidence type="ECO:0000256" key="7">
    <source>
        <dbReference type="RuleBase" id="RU004504"/>
    </source>
</evidence>
<comment type="cofactor">
    <cofactor evidence="1 7">
        <name>pyridoxal 5'-phosphate</name>
        <dbReference type="ChEBI" id="CHEBI:597326"/>
    </cofactor>
</comment>
<dbReference type="PROSITE" id="PS00595">
    <property type="entry name" value="AA_TRANSFER_CLASS_5"/>
    <property type="match status" value="1"/>
</dbReference>
<dbReference type="InterPro" id="IPR015422">
    <property type="entry name" value="PyrdxlP-dep_Trfase_small"/>
</dbReference>
<dbReference type="SUPFAM" id="SSF53383">
    <property type="entry name" value="PLP-dependent transferases"/>
    <property type="match status" value="1"/>
</dbReference>
<dbReference type="PANTHER" id="PTHR11601">
    <property type="entry name" value="CYSTEINE DESULFURYLASE FAMILY MEMBER"/>
    <property type="match status" value="1"/>
</dbReference>
<dbReference type="Gene3D" id="1.10.260.50">
    <property type="match status" value="1"/>
</dbReference>
<dbReference type="InterPro" id="IPR020578">
    <property type="entry name" value="Aminotrans_V_PyrdxlP_BS"/>
</dbReference>
<evidence type="ECO:0000256" key="1">
    <source>
        <dbReference type="ARBA" id="ARBA00001933"/>
    </source>
</evidence>
<comment type="caution">
    <text evidence="9">The sequence shown here is derived from an EMBL/GenBank/DDBJ whole genome shotgun (WGS) entry which is preliminary data.</text>
</comment>
<dbReference type="PANTHER" id="PTHR11601:SF50">
    <property type="entry name" value="CYSTEINE DESULFURASE ISCS 2-RELATED"/>
    <property type="match status" value="1"/>
</dbReference>